<dbReference type="InterPro" id="IPR052423">
    <property type="entry name" value="EMIR"/>
</dbReference>
<evidence type="ECO:0000256" key="1">
    <source>
        <dbReference type="SAM" id="MobiDB-lite"/>
    </source>
</evidence>
<organism evidence="3 4">
    <name type="scientific">Arabidopsis arenosa</name>
    <name type="common">Sand rock-cress</name>
    <name type="synonym">Cardaminopsis arenosa</name>
    <dbReference type="NCBI Taxonomy" id="38785"/>
    <lineage>
        <taxon>Eukaryota</taxon>
        <taxon>Viridiplantae</taxon>
        <taxon>Streptophyta</taxon>
        <taxon>Embryophyta</taxon>
        <taxon>Tracheophyta</taxon>
        <taxon>Spermatophyta</taxon>
        <taxon>Magnoliopsida</taxon>
        <taxon>eudicotyledons</taxon>
        <taxon>Gunneridae</taxon>
        <taxon>Pentapetalae</taxon>
        <taxon>rosids</taxon>
        <taxon>malvids</taxon>
        <taxon>Brassicales</taxon>
        <taxon>Brassicaceae</taxon>
        <taxon>Camelineae</taxon>
        <taxon>Arabidopsis</taxon>
    </lineage>
</organism>
<protein>
    <recommendedName>
        <fullName evidence="2">J domain-containing protein</fullName>
    </recommendedName>
</protein>
<accession>A0A8S2AQN2</accession>
<dbReference type="CDD" id="cd06257">
    <property type="entry name" value="DnaJ"/>
    <property type="match status" value="1"/>
</dbReference>
<dbReference type="PRINTS" id="PR00625">
    <property type="entry name" value="JDOMAIN"/>
</dbReference>
<dbReference type="SUPFAM" id="SSF46565">
    <property type="entry name" value="Chaperone J-domain"/>
    <property type="match status" value="1"/>
</dbReference>
<dbReference type="Proteomes" id="UP000682877">
    <property type="component" value="Chromosome 7"/>
</dbReference>
<proteinExistence type="predicted"/>
<dbReference type="SMART" id="SM00271">
    <property type="entry name" value="DnaJ"/>
    <property type="match status" value="1"/>
</dbReference>
<feature type="region of interest" description="Disordered" evidence="1">
    <location>
        <begin position="316"/>
        <end position="344"/>
    </location>
</feature>
<dbReference type="PROSITE" id="PS00636">
    <property type="entry name" value="DNAJ_1"/>
    <property type="match status" value="1"/>
</dbReference>
<feature type="compositionally biased region" description="Basic and acidic residues" evidence="1">
    <location>
        <begin position="319"/>
        <end position="338"/>
    </location>
</feature>
<sequence>MVKESEYYDILGVKIDASGAEIKKAYYVKARQVHPDKNPGDPQAEKNFQILGEAYQVLSDPEKRTAYDKFGKEGVQQDAMVDPAAVFGMLFGSELFEEYVGQLALASIASIDAELESYEPEIRKQMLREKIKAMQNDRVDKLVATLKIKLEPFVEGQTDEFVNWATAEAKLLSTAGFGEAMLHTVGYIYTRKAAKELGKDKRYMKVPFLAEWVRDKGHQVKSQVMAASGAVSLLQLQDEVSKMNHGENKEDNIQKALEAKKDAMLQSLWQINVVDIESTLSRVCQAVLKDPSVSKDVLRARARALRKLGNIFQGSKKPYSRENSLRHEEEAVKLHTGDSSKPAT</sequence>
<name>A0A8S2AQN2_ARAAE</name>
<dbReference type="InterPro" id="IPR001623">
    <property type="entry name" value="DnaJ_domain"/>
</dbReference>
<dbReference type="Pfam" id="PF00226">
    <property type="entry name" value="DnaJ"/>
    <property type="match status" value="1"/>
</dbReference>
<gene>
    <name evidence="3" type="ORF">AARE701A_LOCUS17321</name>
</gene>
<dbReference type="InterPro" id="IPR026894">
    <property type="entry name" value="DnaJ_X"/>
</dbReference>
<dbReference type="FunFam" id="1.10.287.110:FF:000086">
    <property type="entry name" value="Chaperone protein dnaJ 10"/>
    <property type="match status" value="1"/>
</dbReference>
<dbReference type="Gene3D" id="1.10.287.110">
    <property type="entry name" value="DnaJ domain"/>
    <property type="match status" value="1"/>
</dbReference>
<feature type="domain" description="J" evidence="2">
    <location>
        <begin position="6"/>
        <end position="71"/>
    </location>
</feature>
<dbReference type="EMBL" id="LR999457">
    <property type="protein sequence ID" value="CAE6151415.1"/>
    <property type="molecule type" value="Genomic_DNA"/>
</dbReference>
<evidence type="ECO:0000313" key="4">
    <source>
        <dbReference type="Proteomes" id="UP000682877"/>
    </source>
</evidence>
<evidence type="ECO:0000259" key="2">
    <source>
        <dbReference type="PROSITE" id="PS50076"/>
    </source>
</evidence>
<dbReference type="InterPro" id="IPR018253">
    <property type="entry name" value="DnaJ_domain_CS"/>
</dbReference>
<dbReference type="PANTHER" id="PTHR44094">
    <property type="entry name" value="DNAJ HEAT SHOCK N-TERMINAL DOMAIN-CONTAINING PROTEIN"/>
    <property type="match status" value="1"/>
</dbReference>
<dbReference type="InterPro" id="IPR036869">
    <property type="entry name" value="J_dom_sf"/>
</dbReference>
<dbReference type="Pfam" id="PF14308">
    <property type="entry name" value="DnaJ-X"/>
    <property type="match status" value="1"/>
</dbReference>
<keyword evidence="4" id="KW-1185">Reference proteome</keyword>
<reference evidence="3" key="1">
    <citation type="submission" date="2021-01" db="EMBL/GenBank/DDBJ databases">
        <authorList>
            <person name="Bezrukov I."/>
        </authorList>
    </citation>
    <scope>NUCLEOTIDE SEQUENCE</scope>
</reference>
<dbReference type="AlphaFoldDB" id="A0A8S2AQN2"/>
<evidence type="ECO:0000313" key="3">
    <source>
        <dbReference type="EMBL" id="CAE6151415.1"/>
    </source>
</evidence>
<dbReference type="PROSITE" id="PS50076">
    <property type="entry name" value="DNAJ_2"/>
    <property type="match status" value="1"/>
</dbReference>
<dbReference type="PANTHER" id="PTHR44094:SF8">
    <property type="entry name" value="DNAJ HEAT SHOCK N-TERMINAL DOMAIN-CONTAINING PROTEIN-RELATED"/>
    <property type="match status" value="1"/>
</dbReference>